<comment type="caution">
    <text evidence="1">The sequence shown here is derived from an EMBL/GenBank/DDBJ whole genome shotgun (WGS) entry which is preliminary data.</text>
</comment>
<protein>
    <submittedName>
        <fullName evidence="1">Uncharacterized protein</fullName>
    </submittedName>
</protein>
<accession>A0A8H4QFR4</accession>
<evidence type="ECO:0000313" key="2">
    <source>
        <dbReference type="Proteomes" id="UP000521872"/>
    </source>
</evidence>
<dbReference type="Proteomes" id="UP000521872">
    <property type="component" value="Unassembled WGS sequence"/>
</dbReference>
<organism evidence="1 2">
    <name type="scientific">Agrocybe pediades</name>
    <dbReference type="NCBI Taxonomy" id="84607"/>
    <lineage>
        <taxon>Eukaryota</taxon>
        <taxon>Fungi</taxon>
        <taxon>Dikarya</taxon>
        <taxon>Basidiomycota</taxon>
        <taxon>Agaricomycotina</taxon>
        <taxon>Agaricomycetes</taxon>
        <taxon>Agaricomycetidae</taxon>
        <taxon>Agaricales</taxon>
        <taxon>Agaricineae</taxon>
        <taxon>Strophariaceae</taxon>
        <taxon>Agrocybe</taxon>
    </lineage>
</organism>
<dbReference type="AlphaFoldDB" id="A0A8H4QFR4"/>
<reference evidence="1 2" key="1">
    <citation type="submission" date="2019-12" db="EMBL/GenBank/DDBJ databases">
        <authorList>
            <person name="Floudas D."/>
            <person name="Bentzer J."/>
            <person name="Ahren D."/>
            <person name="Johansson T."/>
            <person name="Persson P."/>
            <person name="Tunlid A."/>
        </authorList>
    </citation>
    <scope>NUCLEOTIDE SEQUENCE [LARGE SCALE GENOMIC DNA]</scope>
    <source>
        <strain evidence="1 2">CBS 102.39</strain>
    </source>
</reference>
<keyword evidence="2" id="KW-1185">Reference proteome</keyword>
<sequence>MAAIKLFFNKLSRPLLLSLGISPPLFPGSDGLAYAEFPHSEAPLSLVDWRDILIYLYTFGDEKLRKHGEEYKVVEVARYSFTAVPAHETLVVKVETTPGTFKLLRVERDRGVKDVAAHHASVVSSEFQDSEQLPRISLGEEEGSGSSTAAVHRTSREGHQAVDDSNTSLHPSISLYTCDVKPGVDEYPKTGVATVQTIFEYDLRELSLMESCMPQDMYLRDFAILMVEVVEYDDGAATLLLRNEHDCKSFANLAMRVLETYAVEPSRTSVDLASLVGKNGAVREIIANYTERKNEFDRKRRITDVKTLDDSKATVTHIENSPRVGISTAA</sequence>
<dbReference type="EMBL" id="JAACJL010000059">
    <property type="protein sequence ID" value="KAF4610068.1"/>
    <property type="molecule type" value="Genomic_DNA"/>
</dbReference>
<proteinExistence type="predicted"/>
<gene>
    <name evidence="1" type="ORF">D9613_010492</name>
</gene>
<name>A0A8H4QFR4_9AGAR</name>
<evidence type="ECO:0000313" key="1">
    <source>
        <dbReference type="EMBL" id="KAF4610068.1"/>
    </source>
</evidence>